<comment type="subcellular location">
    <subcellularLocation>
        <location evidence="6">Cytoplasm</location>
    </subcellularLocation>
    <subcellularLocation>
        <location evidence="6">Cell membrane</location>
        <topology evidence="6">Peripheral membrane protein</topology>
    </subcellularLocation>
</comment>
<comment type="similarity">
    <text evidence="1 6 7 8">Belongs to the TRAFAC class TrmE-Era-EngA-EngB-Septin-like GTPase superfamily. Era GTPase family.</text>
</comment>
<keyword evidence="6" id="KW-0699">rRNA-binding</keyword>
<evidence type="ECO:0000256" key="6">
    <source>
        <dbReference type="HAMAP-Rule" id="MF_00367"/>
    </source>
</evidence>
<dbReference type="InterPro" id="IPR006073">
    <property type="entry name" value="GTP-bd"/>
</dbReference>
<dbReference type="PANTHER" id="PTHR42698">
    <property type="entry name" value="GTPASE ERA"/>
    <property type="match status" value="1"/>
</dbReference>
<evidence type="ECO:0000256" key="7">
    <source>
        <dbReference type="PROSITE-ProRule" id="PRU01050"/>
    </source>
</evidence>
<dbReference type="InterPro" id="IPR005225">
    <property type="entry name" value="Small_GTP-bd"/>
</dbReference>
<keyword evidence="12" id="KW-1185">Reference proteome</keyword>
<dbReference type="NCBIfam" id="TIGR00231">
    <property type="entry name" value="small_GTP"/>
    <property type="match status" value="1"/>
</dbReference>
<comment type="subunit">
    <text evidence="6">Monomer.</text>
</comment>
<name>A0ABW2A2I0_9GAMM</name>
<keyword evidence="6" id="KW-1003">Cell membrane</keyword>
<feature type="domain" description="KH type-2" evidence="9">
    <location>
        <begin position="217"/>
        <end position="294"/>
    </location>
</feature>
<dbReference type="Pfam" id="PF01926">
    <property type="entry name" value="MMR_HSR1"/>
    <property type="match status" value="1"/>
</dbReference>
<dbReference type="PROSITE" id="PS51713">
    <property type="entry name" value="G_ERA"/>
    <property type="match status" value="1"/>
</dbReference>
<proteinExistence type="inferred from homology"/>
<evidence type="ECO:0000313" key="11">
    <source>
        <dbReference type="EMBL" id="MFC6671685.1"/>
    </source>
</evidence>
<dbReference type="InterPro" id="IPR030388">
    <property type="entry name" value="G_ERA_dom"/>
</dbReference>
<dbReference type="NCBIfam" id="TIGR00436">
    <property type="entry name" value="era"/>
    <property type="match status" value="1"/>
</dbReference>
<dbReference type="NCBIfam" id="NF000908">
    <property type="entry name" value="PRK00089.1"/>
    <property type="match status" value="1"/>
</dbReference>
<dbReference type="PROSITE" id="PS50823">
    <property type="entry name" value="KH_TYPE_2"/>
    <property type="match status" value="1"/>
</dbReference>
<evidence type="ECO:0000256" key="2">
    <source>
        <dbReference type="ARBA" id="ARBA00020484"/>
    </source>
</evidence>
<dbReference type="CDD" id="cd22534">
    <property type="entry name" value="KH-II_Era"/>
    <property type="match status" value="1"/>
</dbReference>
<dbReference type="CDD" id="cd04163">
    <property type="entry name" value="Era"/>
    <property type="match status" value="1"/>
</dbReference>
<keyword evidence="6" id="KW-0963">Cytoplasm</keyword>
<dbReference type="HAMAP" id="MF_00367">
    <property type="entry name" value="GTPase_Era"/>
    <property type="match status" value="1"/>
</dbReference>
<evidence type="ECO:0000256" key="4">
    <source>
        <dbReference type="ARBA" id="ARBA00022884"/>
    </source>
</evidence>
<feature type="region of interest" description="G5" evidence="7">
    <location>
        <begin position="165"/>
        <end position="167"/>
    </location>
</feature>
<dbReference type="InterPro" id="IPR004044">
    <property type="entry name" value="KH_dom_type_2"/>
</dbReference>
<dbReference type="InterPro" id="IPR015946">
    <property type="entry name" value="KH_dom-like_a/b"/>
</dbReference>
<organism evidence="11 12">
    <name type="scientific">Marinobacterium aestuariivivens</name>
    <dbReference type="NCBI Taxonomy" id="1698799"/>
    <lineage>
        <taxon>Bacteria</taxon>
        <taxon>Pseudomonadati</taxon>
        <taxon>Pseudomonadota</taxon>
        <taxon>Gammaproteobacteria</taxon>
        <taxon>Oceanospirillales</taxon>
        <taxon>Oceanospirillaceae</taxon>
        <taxon>Marinobacterium</taxon>
    </lineage>
</organism>
<dbReference type="Proteomes" id="UP001596422">
    <property type="component" value="Unassembled WGS sequence"/>
</dbReference>
<dbReference type="InterPro" id="IPR005662">
    <property type="entry name" value="GTPase_Era-like"/>
</dbReference>
<keyword evidence="5 6" id="KW-0342">GTP-binding</keyword>
<dbReference type="SUPFAM" id="SSF54814">
    <property type="entry name" value="Prokaryotic type KH domain (KH-domain type II)"/>
    <property type="match status" value="1"/>
</dbReference>
<evidence type="ECO:0000256" key="8">
    <source>
        <dbReference type="RuleBase" id="RU003761"/>
    </source>
</evidence>
<comment type="function">
    <text evidence="6">An essential GTPase that binds both GDP and GTP, with rapid nucleotide exchange. Plays a role in 16S rRNA processing and 30S ribosomal subunit biogenesis and possibly also in cell cycle regulation and energy metabolism.</text>
</comment>
<evidence type="ECO:0000256" key="5">
    <source>
        <dbReference type="ARBA" id="ARBA00023134"/>
    </source>
</evidence>
<feature type="binding site" evidence="6">
    <location>
        <begin position="135"/>
        <end position="138"/>
    </location>
    <ligand>
        <name>GTP</name>
        <dbReference type="ChEBI" id="CHEBI:37565"/>
    </ligand>
</feature>
<dbReference type="InterPro" id="IPR009019">
    <property type="entry name" value="KH_sf_prok-type"/>
</dbReference>
<keyword evidence="6" id="KW-0472">Membrane</keyword>
<feature type="binding site" evidence="6">
    <location>
        <begin position="73"/>
        <end position="77"/>
    </location>
    <ligand>
        <name>GTP</name>
        <dbReference type="ChEBI" id="CHEBI:37565"/>
    </ligand>
</feature>
<dbReference type="RefSeq" id="WP_379910182.1">
    <property type="nucleotide sequence ID" value="NZ_JBHSWE010000001.1"/>
</dbReference>
<evidence type="ECO:0000256" key="1">
    <source>
        <dbReference type="ARBA" id="ARBA00007921"/>
    </source>
</evidence>
<dbReference type="PANTHER" id="PTHR42698:SF1">
    <property type="entry name" value="GTPASE ERA, MITOCHONDRIAL"/>
    <property type="match status" value="1"/>
</dbReference>
<feature type="region of interest" description="G3" evidence="7">
    <location>
        <begin position="73"/>
        <end position="76"/>
    </location>
</feature>
<sequence length="312" mass="35315">MSTEFELPEIPEYEGDQRCGYVAIVGRPNVGKSTLLNRILGQKLSITSRKPQTTRHQILGIKTEDDLQVIYVDTPGLHKDQGKALNRYMNKAASDALRDVDLVIFLVDRTAWTDEDELVLQKISRVRCPVVLAVNKVDQLKDKTELLPHLEVLTAKMDFAEIVPLSAKSGRNVDRLEAIVAAQMPAGMHFYPEDQITDRSSRFVAAELVREKLMRNLGDEIPYGTTVEIEEFVQHEDGLLTISALILVERDGQKRIVIGDKGARLKTIGRDARLEMERMFDSKVMLNLWVKVRKGWADDDRALRSLGYDDSL</sequence>
<evidence type="ECO:0000256" key="3">
    <source>
        <dbReference type="ARBA" id="ARBA00022741"/>
    </source>
</evidence>
<evidence type="ECO:0000313" key="12">
    <source>
        <dbReference type="Proteomes" id="UP001596422"/>
    </source>
</evidence>
<keyword evidence="6" id="KW-0690">Ribosome biogenesis</keyword>
<keyword evidence="3 6" id="KW-0547">Nucleotide-binding</keyword>
<feature type="binding site" evidence="6">
    <location>
        <begin position="26"/>
        <end position="33"/>
    </location>
    <ligand>
        <name>GTP</name>
        <dbReference type="ChEBI" id="CHEBI:37565"/>
    </ligand>
</feature>
<reference evidence="12" key="1">
    <citation type="journal article" date="2019" name="Int. J. Syst. Evol. Microbiol.">
        <title>The Global Catalogue of Microorganisms (GCM) 10K type strain sequencing project: providing services to taxonomists for standard genome sequencing and annotation.</title>
        <authorList>
            <consortium name="The Broad Institute Genomics Platform"/>
            <consortium name="The Broad Institute Genome Sequencing Center for Infectious Disease"/>
            <person name="Wu L."/>
            <person name="Ma J."/>
        </authorList>
    </citation>
    <scope>NUCLEOTIDE SEQUENCE [LARGE SCALE GENOMIC DNA]</scope>
    <source>
        <strain evidence="12">NBRC 111756</strain>
    </source>
</reference>
<dbReference type="Gene3D" id="3.40.50.300">
    <property type="entry name" value="P-loop containing nucleotide triphosphate hydrolases"/>
    <property type="match status" value="1"/>
</dbReference>
<feature type="region of interest" description="G4" evidence="7">
    <location>
        <begin position="135"/>
        <end position="138"/>
    </location>
</feature>
<gene>
    <name evidence="6 11" type="primary">era</name>
    <name evidence="11" type="ORF">ACFQDL_17655</name>
</gene>
<dbReference type="Gene3D" id="3.30.300.20">
    <property type="match status" value="1"/>
</dbReference>
<evidence type="ECO:0000259" key="10">
    <source>
        <dbReference type="PROSITE" id="PS51713"/>
    </source>
</evidence>
<protein>
    <recommendedName>
        <fullName evidence="2 6">GTPase Era</fullName>
    </recommendedName>
</protein>
<keyword evidence="4 6" id="KW-0694">RNA-binding</keyword>
<dbReference type="SUPFAM" id="SSF52540">
    <property type="entry name" value="P-loop containing nucleoside triphosphate hydrolases"/>
    <property type="match status" value="1"/>
</dbReference>
<dbReference type="EMBL" id="JBHSWE010000001">
    <property type="protein sequence ID" value="MFC6671685.1"/>
    <property type="molecule type" value="Genomic_DNA"/>
</dbReference>
<dbReference type="PRINTS" id="PR00326">
    <property type="entry name" value="GTP1OBG"/>
</dbReference>
<feature type="domain" description="Era-type G" evidence="10">
    <location>
        <begin position="18"/>
        <end position="186"/>
    </location>
</feature>
<comment type="caution">
    <text evidence="11">The sequence shown here is derived from an EMBL/GenBank/DDBJ whole genome shotgun (WGS) entry which is preliminary data.</text>
</comment>
<dbReference type="InterPro" id="IPR027417">
    <property type="entry name" value="P-loop_NTPase"/>
</dbReference>
<accession>A0ABW2A2I0</accession>
<feature type="region of interest" description="G1" evidence="7">
    <location>
        <begin position="26"/>
        <end position="33"/>
    </location>
</feature>
<feature type="region of interest" description="G2" evidence="7">
    <location>
        <begin position="52"/>
        <end position="56"/>
    </location>
</feature>
<dbReference type="Pfam" id="PF07650">
    <property type="entry name" value="KH_2"/>
    <property type="match status" value="1"/>
</dbReference>
<evidence type="ECO:0000259" key="9">
    <source>
        <dbReference type="PROSITE" id="PS50823"/>
    </source>
</evidence>